<gene>
    <name evidence="1" type="ORF">PROFUN_02790</name>
</gene>
<accession>A0A2P6NXL1</accession>
<comment type="caution">
    <text evidence="1">The sequence shown here is derived from an EMBL/GenBank/DDBJ whole genome shotgun (WGS) entry which is preliminary data.</text>
</comment>
<protein>
    <submittedName>
        <fullName evidence="1">Uncharacterized protein</fullName>
    </submittedName>
</protein>
<dbReference type="InParanoid" id="A0A2P6NXL1"/>
<proteinExistence type="predicted"/>
<reference evidence="1 2" key="1">
    <citation type="journal article" date="2018" name="Genome Biol. Evol.">
        <title>Multiple Roots of Fruiting Body Formation in Amoebozoa.</title>
        <authorList>
            <person name="Hillmann F."/>
            <person name="Forbes G."/>
            <person name="Novohradska S."/>
            <person name="Ferling I."/>
            <person name="Riege K."/>
            <person name="Groth M."/>
            <person name="Westermann M."/>
            <person name="Marz M."/>
            <person name="Spaller T."/>
            <person name="Winckler T."/>
            <person name="Schaap P."/>
            <person name="Glockner G."/>
        </authorList>
    </citation>
    <scope>NUCLEOTIDE SEQUENCE [LARGE SCALE GENOMIC DNA]</scope>
    <source>
        <strain evidence="1 2">Jena</strain>
    </source>
</reference>
<dbReference type="AlphaFoldDB" id="A0A2P6NXL1"/>
<name>A0A2P6NXL1_9EUKA</name>
<evidence type="ECO:0000313" key="1">
    <source>
        <dbReference type="EMBL" id="PRP88694.1"/>
    </source>
</evidence>
<keyword evidence="2" id="KW-1185">Reference proteome</keyword>
<sequence length="97" mass="11132">MSKRVVTPYQTLNPIHRQFIRTLNNGSLATPDKADNCNISIHTSNKKLSLYRNCSILPLNYRASWSTFDLQLIVPKFLSHQSKISTPKHGCHRVCCY</sequence>
<organism evidence="1 2">
    <name type="scientific">Planoprotostelium fungivorum</name>
    <dbReference type="NCBI Taxonomy" id="1890364"/>
    <lineage>
        <taxon>Eukaryota</taxon>
        <taxon>Amoebozoa</taxon>
        <taxon>Evosea</taxon>
        <taxon>Variosea</taxon>
        <taxon>Cavosteliida</taxon>
        <taxon>Cavosteliaceae</taxon>
        <taxon>Planoprotostelium</taxon>
    </lineage>
</organism>
<dbReference type="Proteomes" id="UP000241769">
    <property type="component" value="Unassembled WGS sequence"/>
</dbReference>
<dbReference type="EMBL" id="MDYQ01000008">
    <property type="protein sequence ID" value="PRP88694.1"/>
    <property type="molecule type" value="Genomic_DNA"/>
</dbReference>
<evidence type="ECO:0000313" key="2">
    <source>
        <dbReference type="Proteomes" id="UP000241769"/>
    </source>
</evidence>